<evidence type="ECO:0000256" key="3">
    <source>
        <dbReference type="ARBA" id="ARBA00013160"/>
    </source>
</evidence>
<dbReference type="GO" id="GO:0005737">
    <property type="term" value="C:cytoplasm"/>
    <property type="evidence" value="ECO:0007669"/>
    <property type="project" value="TreeGrafter"/>
</dbReference>
<name>A0A813IKZ1_POLGL</name>
<keyword evidence="6" id="KW-0067">ATP-binding</keyword>
<comment type="caution">
    <text evidence="11">The sequence shown here is derived from an EMBL/GenBank/DDBJ whole genome shotgun (WGS) entry which is preliminary data.</text>
</comment>
<evidence type="ECO:0000256" key="8">
    <source>
        <dbReference type="ARBA" id="ARBA00023146"/>
    </source>
</evidence>
<dbReference type="GO" id="GO:0006437">
    <property type="term" value="P:tyrosyl-tRNA aminoacylation"/>
    <property type="evidence" value="ECO:0007669"/>
    <property type="project" value="TreeGrafter"/>
</dbReference>
<dbReference type="Pfam" id="PF00579">
    <property type="entry name" value="tRNA-synt_1b"/>
    <property type="match status" value="2"/>
</dbReference>
<protein>
    <recommendedName>
        <fullName evidence="3">tyrosine--tRNA ligase</fullName>
        <ecNumber evidence="3">6.1.1.1</ecNumber>
    </recommendedName>
    <alternativeName>
        <fullName evidence="9">Tyrosyl-tRNA synthetase</fullName>
    </alternativeName>
</protein>
<gene>
    <name evidence="11" type="ORF">PGLA2088_LOCUS9207</name>
</gene>
<keyword evidence="4" id="KW-0436">Ligase</keyword>
<keyword evidence="7" id="KW-0648">Protein biosynthesis</keyword>
<dbReference type="InterPro" id="IPR014729">
    <property type="entry name" value="Rossmann-like_a/b/a_fold"/>
</dbReference>
<dbReference type="InterPro" id="IPR050489">
    <property type="entry name" value="Tyr-tRNA_synthase"/>
</dbReference>
<proteinExistence type="inferred from homology"/>
<dbReference type="InterPro" id="IPR002305">
    <property type="entry name" value="aa-tRNA-synth_Ic"/>
</dbReference>
<evidence type="ECO:0000313" key="12">
    <source>
        <dbReference type="Proteomes" id="UP000626109"/>
    </source>
</evidence>
<sequence length="670" mass="74437">LLQKKPDSFKLYDGFEPSGRMHIAQGVFKAINVNKCTKAGGTFVFWVADWFALMNDKMGGDLDKIKIVGKYLIEVWKAGGMDMSHVKFLWSSDEISAHAKEYWGQALDIARRSTLARIKKCCQIMGRKEDTLTAAQILYPIMQCTDIFFLKADICQLGVDQRKVNMLARDYCDSAGIKAKPVILSHHMLYGLKAGQSKMSKSDPDSAIFMEDSAEDVERKIRNAYCPTKPESASKVAEDDEMHLVKDDLMNPCLDYLRYILFAVEGYTFKAGDKVYTTFQDARAAFVAGEISETVLKDHLIVEINLLLEPVRQHFEQDANAKQILAQVTQWKKENLTAPTSLSRLELFSSSSKPVFAVFAPLPSEAVQLETLFGVLNRLKRAPAGSQCVLWLEDWSASTLGKVGGSEAYIRSFYELLLFGLRTLAPSVMECVQVRWQGEAILTGPSEYMISVINAGRRCALETVRIHLPSGESLEYASQVFASLMHVGDVFALTGNGGITLCCDSYHANLHRLASQNCEAVGLKLPEVALVEAPALRLMQQGEGVEVDVNIMLTDRDVEVNKKVKKAFCEPGNTSFCPLISWVSELLELGQVFTVSRKPEWGGDKTYTNVAEVQSDFVSGDLHPGDLKPAMSKAINALLEGVRNGLKDQDSLKKAQKDLEAFTKSQQKKK</sequence>
<comment type="function">
    <text evidence="1">Catalyzes the attachment of tyrosine to tRNA(Tyr) in a two-step reaction: tyrosine is first activated by ATP to form Tyr-AMP and then transferred to the acceptor end of tRNA(Tyr).</text>
</comment>
<dbReference type="GO" id="GO:0004831">
    <property type="term" value="F:tyrosine-tRNA ligase activity"/>
    <property type="evidence" value="ECO:0007669"/>
    <property type="project" value="UniProtKB-EC"/>
</dbReference>
<dbReference type="Gene3D" id="1.10.240.10">
    <property type="entry name" value="Tyrosyl-Transfer RNA Synthetase"/>
    <property type="match status" value="1"/>
</dbReference>
<dbReference type="NCBIfam" id="NF006330">
    <property type="entry name" value="PRK08560.1"/>
    <property type="match status" value="1"/>
</dbReference>
<comment type="similarity">
    <text evidence="2">Belongs to the class-I aminoacyl-tRNA synthetase family.</text>
</comment>
<keyword evidence="5" id="KW-0547">Nucleotide-binding</keyword>
<evidence type="ECO:0000256" key="7">
    <source>
        <dbReference type="ARBA" id="ARBA00022917"/>
    </source>
</evidence>
<evidence type="ECO:0000256" key="10">
    <source>
        <dbReference type="ARBA" id="ARBA00048248"/>
    </source>
</evidence>
<dbReference type="AlphaFoldDB" id="A0A813IKZ1"/>
<comment type="catalytic activity">
    <reaction evidence="10">
        <text>tRNA(Tyr) + L-tyrosine + ATP = L-tyrosyl-tRNA(Tyr) + AMP + diphosphate + H(+)</text>
        <dbReference type="Rhea" id="RHEA:10220"/>
        <dbReference type="Rhea" id="RHEA-COMP:9706"/>
        <dbReference type="Rhea" id="RHEA-COMP:9707"/>
        <dbReference type="ChEBI" id="CHEBI:15378"/>
        <dbReference type="ChEBI" id="CHEBI:30616"/>
        <dbReference type="ChEBI" id="CHEBI:33019"/>
        <dbReference type="ChEBI" id="CHEBI:58315"/>
        <dbReference type="ChEBI" id="CHEBI:78442"/>
        <dbReference type="ChEBI" id="CHEBI:78536"/>
        <dbReference type="ChEBI" id="CHEBI:456215"/>
        <dbReference type="EC" id="6.1.1.1"/>
    </reaction>
</comment>
<dbReference type="FunFam" id="3.40.50.620:FF:000085">
    <property type="entry name" value="Tyrosine--tRNA ligase 1 cytoplasmic"/>
    <property type="match status" value="1"/>
</dbReference>
<evidence type="ECO:0000256" key="6">
    <source>
        <dbReference type="ARBA" id="ARBA00022840"/>
    </source>
</evidence>
<dbReference type="GO" id="GO:0005524">
    <property type="term" value="F:ATP binding"/>
    <property type="evidence" value="ECO:0007669"/>
    <property type="project" value="UniProtKB-KW"/>
</dbReference>
<evidence type="ECO:0000256" key="1">
    <source>
        <dbReference type="ARBA" id="ARBA00002025"/>
    </source>
</evidence>
<dbReference type="EC" id="6.1.1.1" evidence="3"/>
<keyword evidence="8" id="KW-0030">Aminoacyl-tRNA synthetase</keyword>
<dbReference type="EMBL" id="CAJNNW010010114">
    <property type="protein sequence ID" value="CAE8651731.1"/>
    <property type="molecule type" value="Genomic_DNA"/>
</dbReference>
<dbReference type="SUPFAM" id="SSF52374">
    <property type="entry name" value="Nucleotidylyl transferase"/>
    <property type="match status" value="2"/>
</dbReference>
<dbReference type="Gene3D" id="3.40.50.620">
    <property type="entry name" value="HUPs"/>
    <property type="match status" value="3"/>
</dbReference>
<feature type="non-terminal residue" evidence="11">
    <location>
        <position position="670"/>
    </location>
</feature>
<dbReference type="PANTHER" id="PTHR46264:SF4">
    <property type="entry name" value="TYROSINE--TRNA LIGASE, CYTOPLASMIC"/>
    <property type="match status" value="1"/>
</dbReference>
<dbReference type="PANTHER" id="PTHR46264">
    <property type="entry name" value="TYROSINE-TRNA LIGASE"/>
    <property type="match status" value="1"/>
</dbReference>
<evidence type="ECO:0000313" key="11">
    <source>
        <dbReference type="EMBL" id="CAE8651731.1"/>
    </source>
</evidence>
<dbReference type="Proteomes" id="UP000626109">
    <property type="component" value="Unassembled WGS sequence"/>
</dbReference>
<reference evidence="11" key="1">
    <citation type="submission" date="2021-02" db="EMBL/GenBank/DDBJ databases">
        <authorList>
            <person name="Dougan E. K."/>
            <person name="Rhodes N."/>
            <person name="Thang M."/>
            <person name="Chan C."/>
        </authorList>
    </citation>
    <scope>NUCLEOTIDE SEQUENCE</scope>
</reference>
<evidence type="ECO:0000256" key="9">
    <source>
        <dbReference type="ARBA" id="ARBA00033323"/>
    </source>
</evidence>
<evidence type="ECO:0000256" key="5">
    <source>
        <dbReference type="ARBA" id="ARBA00022741"/>
    </source>
</evidence>
<evidence type="ECO:0000256" key="4">
    <source>
        <dbReference type="ARBA" id="ARBA00022598"/>
    </source>
</evidence>
<accession>A0A813IKZ1</accession>
<evidence type="ECO:0000256" key="2">
    <source>
        <dbReference type="ARBA" id="ARBA00005594"/>
    </source>
</evidence>
<organism evidence="11 12">
    <name type="scientific">Polarella glacialis</name>
    <name type="common">Dinoflagellate</name>
    <dbReference type="NCBI Taxonomy" id="89957"/>
    <lineage>
        <taxon>Eukaryota</taxon>
        <taxon>Sar</taxon>
        <taxon>Alveolata</taxon>
        <taxon>Dinophyceae</taxon>
        <taxon>Suessiales</taxon>
        <taxon>Suessiaceae</taxon>
        <taxon>Polarella</taxon>
    </lineage>
</organism>